<accession>A0A0A9FVV4</accession>
<reference evidence="1" key="1">
    <citation type="submission" date="2014-09" db="EMBL/GenBank/DDBJ databases">
        <authorList>
            <person name="Magalhaes I.L.F."/>
            <person name="Oliveira U."/>
            <person name="Santos F.R."/>
            <person name="Vidigal T.H.D.A."/>
            <person name="Brescovit A.D."/>
            <person name="Santos A.J."/>
        </authorList>
    </citation>
    <scope>NUCLEOTIDE SEQUENCE</scope>
    <source>
        <tissue evidence="1">Shoot tissue taken approximately 20 cm above the soil surface</tissue>
    </source>
</reference>
<protein>
    <submittedName>
        <fullName evidence="1">Uncharacterized protein</fullName>
    </submittedName>
</protein>
<dbReference type="AlphaFoldDB" id="A0A0A9FVV4"/>
<organism evidence="1">
    <name type="scientific">Arundo donax</name>
    <name type="common">Giant reed</name>
    <name type="synonym">Donax arundinaceus</name>
    <dbReference type="NCBI Taxonomy" id="35708"/>
    <lineage>
        <taxon>Eukaryota</taxon>
        <taxon>Viridiplantae</taxon>
        <taxon>Streptophyta</taxon>
        <taxon>Embryophyta</taxon>
        <taxon>Tracheophyta</taxon>
        <taxon>Spermatophyta</taxon>
        <taxon>Magnoliopsida</taxon>
        <taxon>Liliopsida</taxon>
        <taxon>Poales</taxon>
        <taxon>Poaceae</taxon>
        <taxon>PACMAD clade</taxon>
        <taxon>Arundinoideae</taxon>
        <taxon>Arundineae</taxon>
        <taxon>Arundo</taxon>
    </lineage>
</organism>
<reference evidence="1" key="2">
    <citation type="journal article" date="2015" name="Data Brief">
        <title>Shoot transcriptome of the giant reed, Arundo donax.</title>
        <authorList>
            <person name="Barrero R.A."/>
            <person name="Guerrero F.D."/>
            <person name="Moolhuijzen P."/>
            <person name="Goolsby J.A."/>
            <person name="Tidwell J."/>
            <person name="Bellgard S.E."/>
            <person name="Bellgard M.I."/>
        </authorList>
    </citation>
    <scope>NUCLEOTIDE SEQUENCE</scope>
    <source>
        <tissue evidence="1">Shoot tissue taken approximately 20 cm above the soil surface</tissue>
    </source>
</reference>
<sequence>MCKCPIIYACYHRSLMCSIRISQFYLFSCHRNWKTH</sequence>
<proteinExistence type="predicted"/>
<evidence type="ECO:0000313" key="1">
    <source>
        <dbReference type="EMBL" id="JAE12458.1"/>
    </source>
</evidence>
<dbReference type="EMBL" id="GBRH01185438">
    <property type="protein sequence ID" value="JAE12458.1"/>
    <property type="molecule type" value="Transcribed_RNA"/>
</dbReference>
<name>A0A0A9FVV4_ARUDO</name>